<dbReference type="AlphaFoldDB" id="A0A843X220"/>
<keyword evidence="2" id="KW-1185">Reference proteome</keyword>
<name>A0A843X220_COLES</name>
<comment type="caution">
    <text evidence="1">The sequence shown here is derived from an EMBL/GenBank/DDBJ whole genome shotgun (WGS) entry which is preliminary data.</text>
</comment>
<accession>A0A843X220</accession>
<reference evidence="1" key="1">
    <citation type="submission" date="2017-07" db="EMBL/GenBank/DDBJ databases">
        <title>Taro Niue Genome Assembly and Annotation.</title>
        <authorList>
            <person name="Atibalentja N."/>
            <person name="Keating K."/>
            <person name="Fields C.J."/>
        </authorList>
    </citation>
    <scope>NUCLEOTIDE SEQUENCE</scope>
    <source>
        <strain evidence="1">Niue_2</strain>
        <tissue evidence="1">Leaf</tissue>
    </source>
</reference>
<evidence type="ECO:0000313" key="2">
    <source>
        <dbReference type="Proteomes" id="UP000652761"/>
    </source>
</evidence>
<sequence length="238" mass="26693">MEGYVVFPTVMHFYARSAEQSLASSARPRRCFCAGFRAIRGFGGVFGVVSPRGRRTERGKRRVVIGLRVLQEVGPFVRDCETERLVEVLPVVVCPGGGTVLVMVPMWYFVVVGSTRGWCPEHGHAGGEVFFTFFGLVQLKVGSAYELSSLSHLKLNVVHRRIHGRRDLKGDVCVRRVSASMVYLWWLGNECARGWKTDTSRRHWSPASPVFPVSHFRELRLESLKVLGMGLQLCGLQV</sequence>
<protein>
    <submittedName>
        <fullName evidence="1">Uncharacterized protein</fullName>
    </submittedName>
</protein>
<dbReference type="EMBL" id="NMUH01006377">
    <property type="protein sequence ID" value="MQM15127.1"/>
    <property type="molecule type" value="Genomic_DNA"/>
</dbReference>
<organism evidence="1 2">
    <name type="scientific">Colocasia esculenta</name>
    <name type="common">Wild taro</name>
    <name type="synonym">Arum esculentum</name>
    <dbReference type="NCBI Taxonomy" id="4460"/>
    <lineage>
        <taxon>Eukaryota</taxon>
        <taxon>Viridiplantae</taxon>
        <taxon>Streptophyta</taxon>
        <taxon>Embryophyta</taxon>
        <taxon>Tracheophyta</taxon>
        <taxon>Spermatophyta</taxon>
        <taxon>Magnoliopsida</taxon>
        <taxon>Liliopsida</taxon>
        <taxon>Araceae</taxon>
        <taxon>Aroideae</taxon>
        <taxon>Colocasieae</taxon>
        <taxon>Colocasia</taxon>
    </lineage>
</organism>
<dbReference type="Proteomes" id="UP000652761">
    <property type="component" value="Unassembled WGS sequence"/>
</dbReference>
<evidence type="ECO:0000313" key="1">
    <source>
        <dbReference type="EMBL" id="MQM15127.1"/>
    </source>
</evidence>
<gene>
    <name evidence="1" type="ORF">Taro_048066</name>
</gene>
<proteinExistence type="predicted"/>